<dbReference type="EC" id="2.7.11.1" evidence="1"/>
<evidence type="ECO:0000256" key="3">
    <source>
        <dbReference type="ARBA" id="ARBA00022679"/>
    </source>
</evidence>
<dbReference type="RefSeq" id="XP_069228263.1">
    <property type="nucleotide sequence ID" value="XM_069375106.1"/>
</dbReference>
<comment type="catalytic activity">
    <reaction evidence="7">
        <text>L-threonyl-[protein] + ATP = O-phospho-L-threonyl-[protein] + ADP + H(+)</text>
        <dbReference type="Rhea" id="RHEA:46608"/>
        <dbReference type="Rhea" id="RHEA-COMP:11060"/>
        <dbReference type="Rhea" id="RHEA-COMP:11605"/>
        <dbReference type="ChEBI" id="CHEBI:15378"/>
        <dbReference type="ChEBI" id="CHEBI:30013"/>
        <dbReference type="ChEBI" id="CHEBI:30616"/>
        <dbReference type="ChEBI" id="CHEBI:61977"/>
        <dbReference type="ChEBI" id="CHEBI:456216"/>
        <dbReference type="EC" id="2.7.11.1"/>
    </reaction>
</comment>
<dbReference type="GO" id="GO:0005634">
    <property type="term" value="C:nucleus"/>
    <property type="evidence" value="ECO:0007669"/>
    <property type="project" value="TreeGrafter"/>
</dbReference>
<feature type="compositionally biased region" description="Polar residues" evidence="9">
    <location>
        <begin position="147"/>
        <end position="156"/>
    </location>
</feature>
<accession>A0AB34KN71</accession>
<evidence type="ECO:0000313" key="12">
    <source>
        <dbReference type="Proteomes" id="UP000803884"/>
    </source>
</evidence>
<dbReference type="GO" id="GO:0005524">
    <property type="term" value="F:ATP binding"/>
    <property type="evidence" value="ECO:0007669"/>
    <property type="project" value="UniProtKB-KW"/>
</dbReference>
<feature type="compositionally biased region" description="Basic and acidic residues" evidence="9">
    <location>
        <begin position="684"/>
        <end position="694"/>
    </location>
</feature>
<dbReference type="GeneID" id="96007944"/>
<evidence type="ECO:0000256" key="1">
    <source>
        <dbReference type="ARBA" id="ARBA00012513"/>
    </source>
</evidence>
<comment type="catalytic activity">
    <reaction evidence="8">
        <text>L-seryl-[protein] + ATP = O-phospho-L-seryl-[protein] + ADP + H(+)</text>
        <dbReference type="Rhea" id="RHEA:17989"/>
        <dbReference type="Rhea" id="RHEA-COMP:9863"/>
        <dbReference type="Rhea" id="RHEA-COMP:11604"/>
        <dbReference type="ChEBI" id="CHEBI:15378"/>
        <dbReference type="ChEBI" id="CHEBI:29999"/>
        <dbReference type="ChEBI" id="CHEBI:30616"/>
        <dbReference type="ChEBI" id="CHEBI:83421"/>
        <dbReference type="ChEBI" id="CHEBI:456216"/>
        <dbReference type="EC" id="2.7.11.1"/>
    </reaction>
</comment>
<dbReference type="GO" id="GO:0005737">
    <property type="term" value="C:cytoplasm"/>
    <property type="evidence" value="ECO:0007669"/>
    <property type="project" value="TreeGrafter"/>
</dbReference>
<dbReference type="EMBL" id="JAAQHG020000021">
    <property type="protein sequence ID" value="KAL1585157.1"/>
    <property type="molecule type" value="Genomic_DNA"/>
</dbReference>
<protein>
    <recommendedName>
        <fullName evidence="1">non-specific serine/threonine protein kinase</fullName>
        <ecNumber evidence="1">2.7.11.1</ecNumber>
    </recommendedName>
</protein>
<sequence length="703" mass="77321">MPRKQAVYGKKSRAACTTTNIFASPDNSKRKQLETIPILQDDGESRQEPNTAQELDAISPMRHRKALGEINGNAAVQAELPKEKKAKKPSKSKTKRSDGSKDKKKTGTSVISQRSGQDHEGIPLPESQKPSDEQELEDAQELGQPPSIRNDSAKSTSHSEEAERYETKASSQTTDDLTSAFAALTTTGQTTADYTTLEAPDCYSMHCESLLELTAYPVSSFSDWADGLQEDFSLVKIAEASFGEVYRLSLQPEAAADADLPLSRNDESVLKVIALTPPAETLPKGKRDRERALEKAENMSKPADVASELKLLQRLSDIPGFTNFRDLRVLKGSPPPPFASAFKAFNAAQKAAKKELSIFPDPAKKASYSPDQLWAVIEMQDAGTDLEKLVTQGVSSSIWVVWDVFWQVVLALAKGEGEAEFEHRDLHLGNICVRTPIADGKPLEDSTIDPSKTLGFTGFESTLIDYTISRASMVASSSDPTSPSPSNNPTNSQVAYIDLANDPHLFYGDSTEEYQYEIYRYMRGSIYHSTPYATFPGDPDPPSAEQMAALERSTARTWAQFHPLTNLCWLHYVLYMLLEQMAWPSSSRCPSKKSKPEAHARWKRARELEDALLAVQEALDPGVLGSEGSLGRAGELVAWAVEEGWLAVGDVVGEEGEFEVFEEEGDELVGKFEGLALQQEGPQDEVKQDSSEAKSKRRSRKAV</sequence>
<dbReference type="SMART" id="SM01331">
    <property type="entry name" value="DUF3635"/>
    <property type="match status" value="1"/>
</dbReference>
<evidence type="ECO:0000313" key="11">
    <source>
        <dbReference type="EMBL" id="KAL1585157.1"/>
    </source>
</evidence>
<evidence type="ECO:0000256" key="6">
    <source>
        <dbReference type="ARBA" id="ARBA00022840"/>
    </source>
</evidence>
<feature type="region of interest" description="Disordered" evidence="9">
    <location>
        <begin position="19"/>
        <end position="174"/>
    </location>
</feature>
<dbReference type="Gene3D" id="1.10.510.10">
    <property type="entry name" value="Transferase(Phosphotransferase) domain 1"/>
    <property type="match status" value="1"/>
</dbReference>
<dbReference type="Gene3D" id="3.30.200.20">
    <property type="entry name" value="Phosphorylase Kinase, domain 1"/>
    <property type="match status" value="1"/>
</dbReference>
<proteinExistence type="predicted"/>
<dbReference type="AlphaFoldDB" id="A0AB34KN71"/>
<reference evidence="11 12" key="1">
    <citation type="journal article" date="2020" name="Microbiol. Resour. Announc.">
        <title>Draft Genome Sequence of a Cladosporium Species Isolated from the Mesophotic Ascidian Didemnum maculosum.</title>
        <authorList>
            <person name="Gioti A."/>
            <person name="Siaperas R."/>
            <person name="Nikolaivits E."/>
            <person name="Le Goff G."/>
            <person name="Ouazzani J."/>
            <person name="Kotoulas G."/>
            <person name="Topakas E."/>
        </authorList>
    </citation>
    <scope>NUCLEOTIDE SEQUENCE [LARGE SCALE GENOMIC DNA]</scope>
    <source>
        <strain evidence="11 12">TM138-S3</strain>
    </source>
</reference>
<keyword evidence="3" id="KW-0808">Transferase</keyword>
<dbReference type="Proteomes" id="UP000803884">
    <property type="component" value="Unassembled WGS sequence"/>
</dbReference>
<name>A0AB34KN71_9PEZI</name>
<keyword evidence="6" id="KW-0067">ATP-binding</keyword>
<keyword evidence="5" id="KW-0418">Kinase</keyword>
<keyword evidence="12" id="KW-1185">Reference proteome</keyword>
<feature type="compositionally biased region" description="Basic and acidic residues" evidence="9">
    <location>
        <begin position="157"/>
        <end position="167"/>
    </location>
</feature>
<dbReference type="GO" id="GO:0072354">
    <property type="term" value="F:histone H3T3 kinase activity"/>
    <property type="evidence" value="ECO:0007669"/>
    <property type="project" value="TreeGrafter"/>
</dbReference>
<feature type="domain" description="Serine/threonine-protein kinase haspin C-terminal" evidence="10">
    <location>
        <begin position="503"/>
        <end position="629"/>
    </location>
</feature>
<dbReference type="Pfam" id="PF12330">
    <property type="entry name" value="Haspin_kinase"/>
    <property type="match status" value="1"/>
</dbReference>
<keyword evidence="2" id="KW-0723">Serine/threonine-protein kinase</keyword>
<dbReference type="SUPFAM" id="SSF56112">
    <property type="entry name" value="Protein kinase-like (PK-like)"/>
    <property type="match status" value="1"/>
</dbReference>
<dbReference type="GO" id="GO:0035556">
    <property type="term" value="P:intracellular signal transduction"/>
    <property type="evidence" value="ECO:0007669"/>
    <property type="project" value="TreeGrafter"/>
</dbReference>
<evidence type="ECO:0000256" key="5">
    <source>
        <dbReference type="ARBA" id="ARBA00022777"/>
    </source>
</evidence>
<evidence type="ECO:0000259" key="10">
    <source>
        <dbReference type="SMART" id="SM01331"/>
    </source>
</evidence>
<evidence type="ECO:0000256" key="9">
    <source>
        <dbReference type="SAM" id="MobiDB-lite"/>
    </source>
</evidence>
<dbReference type="GO" id="GO:0000278">
    <property type="term" value="P:mitotic cell cycle"/>
    <property type="evidence" value="ECO:0007669"/>
    <property type="project" value="TreeGrafter"/>
</dbReference>
<comment type="caution">
    <text evidence="11">The sequence shown here is derived from an EMBL/GenBank/DDBJ whole genome shotgun (WGS) entry which is preliminary data.</text>
</comment>
<organism evidence="11 12">
    <name type="scientific">Cladosporium halotolerans</name>
    <dbReference type="NCBI Taxonomy" id="1052096"/>
    <lineage>
        <taxon>Eukaryota</taxon>
        <taxon>Fungi</taxon>
        <taxon>Dikarya</taxon>
        <taxon>Ascomycota</taxon>
        <taxon>Pezizomycotina</taxon>
        <taxon>Dothideomycetes</taxon>
        <taxon>Dothideomycetidae</taxon>
        <taxon>Cladosporiales</taxon>
        <taxon>Cladosporiaceae</taxon>
        <taxon>Cladosporium</taxon>
    </lineage>
</organism>
<keyword evidence="4" id="KW-0547">Nucleotide-binding</keyword>
<dbReference type="InterPro" id="IPR024604">
    <property type="entry name" value="GSG2_C"/>
</dbReference>
<evidence type="ECO:0000256" key="2">
    <source>
        <dbReference type="ARBA" id="ARBA00022527"/>
    </source>
</evidence>
<dbReference type="PANTHER" id="PTHR24419:SF18">
    <property type="entry name" value="SERINE_THREONINE-PROTEIN KINASE HASPIN"/>
    <property type="match status" value="1"/>
</dbReference>
<dbReference type="PANTHER" id="PTHR24419">
    <property type="entry name" value="INTERLEUKIN-1 RECEPTOR-ASSOCIATED KINASE"/>
    <property type="match status" value="1"/>
</dbReference>
<evidence type="ECO:0000256" key="8">
    <source>
        <dbReference type="ARBA" id="ARBA00048679"/>
    </source>
</evidence>
<evidence type="ECO:0000256" key="7">
    <source>
        <dbReference type="ARBA" id="ARBA00047899"/>
    </source>
</evidence>
<feature type="compositionally biased region" description="Basic residues" evidence="9">
    <location>
        <begin position="84"/>
        <end position="94"/>
    </location>
</feature>
<feature type="region of interest" description="Disordered" evidence="9">
    <location>
        <begin position="679"/>
        <end position="703"/>
    </location>
</feature>
<gene>
    <name evidence="11" type="ORF">WHR41_06501</name>
</gene>
<evidence type="ECO:0000256" key="4">
    <source>
        <dbReference type="ARBA" id="ARBA00022741"/>
    </source>
</evidence>
<dbReference type="InterPro" id="IPR011009">
    <property type="entry name" value="Kinase-like_dom_sf"/>
</dbReference>